<dbReference type="InterPro" id="IPR036880">
    <property type="entry name" value="Kunitz_BPTI_sf"/>
</dbReference>
<proteinExistence type="predicted"/>
<name>A0A2A6BI94_PRIPA</name>
<reference evidence="2" key="1">
    <citation type="journal article" date="2008" name="Nat. Genet.">
        <title>The Pristionchus pacificus genome provides a unique perspective on nematode lifestyle and parasitism.</title>
        <authorList>
            <person name="Dieterich C."/>
            <person name="Clifton S.W."/>
            <person name="Schuster L.N."/>
            <person name="Chinwalla A."/>
            <person name="Delehaunty K."/>
            <person name="Dinkelacker I."/>
            <person name="Fulton L."/>
            <person name="Fulton R."/>
            <person name="Godfrey J."/>
            <person name="Minx P."/>
            <person name="Mitreva M."/>
            <person name="Roeseler W."/>
            <person name="Tian H."/>
            <person name="Witte H."/>
            <person name="Yang S.P."/>
            <person name="Wilson R.K."/>
            <person name="Sommer R.J."/>
        </authorList>
    </citation>
    <scope>NUCLEOTIDE SEQUENCE [LARGE SCALE GENOMIC DNA]</scope>
    <source>
        <strain evidence="2">PS312</strain>
    </source>
</reference>
<dbReference type="SUPFAM" id="SSF57362">
    <property type="entry name" value="BPTI-like"/>
    <property type="match status" value="1"/>
</dbReference>
<evidence type="ECO:0000313" key="2">
    <source>
        <dbReference type="Proteomes" id="UP000005239"/>
    </source>
</evidence>
<gene>
    <name evidence="1" type="primary">WBGene00281174</name>
</gene>
<dbReference type="PANTHER" id="PTHR10083:SF373">
    <property type="entry name" value="SERINE PEPTIDASE INHIBITOR, KUNITZ TYPE, 2"/>
    <property type="match status" value="1"/>
</dbReference>
<accession>A0A2A6BI94</accession>
<dbReference type="Pfam" id="PF00014">
    <property type="entry name" value="Kunitz_BPTI"/>
    <property type="match status" value="1"/>
</dbReference>
<dbReference type="CDD" id="cd00109">
    <property type="entry name" value="Kunitz-type"/>
    <property type="match status" value="1"/>
</dbReference>
<accession>A0A8R1Z0Y7</accession>
<dbReference type="GO" id="GO:0005615">
    <property type="term" value="C:extracellular space"/>
    <property type="evidence" value="ECO:0000318"/>
    <property type="project" value="GO_Central"/>
</dbReference>
<dbReference type="OrthoDB" id="4473401at2759"/>
<evidence type="ECO:0000313" key="1">
    <source>
        <dbReference type="EnsemblMetazoa" id="PPA42805.1"/>
    </source>
</evidence>
<sequence>MHDASCCGGMSLKQENISSRITYQSNSNIFVRQNDSEDECVKVTAFNRTLPPSVRRCFLPQAPGPKLCKNGICVIIFAVKRLCRSGTASECNEACTKPLKQSVDRCLQPFDNGRLRHVRLSNTSRYYYNPQLKKCEQFVYGGSGGNNNRFDTRGICESACIPRHNKKPSQE</sequence>
<dbReference type="Proteomes" id="UP000005239">
    <property type="component" value="Unassembled WGS sequence"/>
</dbReference>
<reference evidence="1" key="2">
    <citation type="submission" date="2022-06" db="UniProtKB">
        <authorList>
            <consortium name="EnsemblMetazoa"/>
        </authorList>
    </citation>
    <scope>IDENTIFICATION</scope>
    <source>
        <strain evidence="1">PS312</strain>
    </source>
</reference>
<dbReference type="GO" id="GO:0004867">
    <property type="term" value="F:serine-type endopeptidase inhibitor activity"/>
    <property type="evidence" value="ECO:0000318"/>
    <property type="project" value="GO_Central"/>
</dbReference>
<organism evidence="1 2">
    <name type="scientific">Pristionchus pacificus</name>
    <name type="common">Parasitic nematode worm</name>
    <dbReference type="NCBI Taxonomy" id="54126"/>
    <lineage>
        <taxon>Eukaryota</taxon>
        <taxon>Metazoa</taxon>
        <taxon>Ecdysozoa</taxon>
        <taxon>Nematoda</taxon>
        <taxon>Chromadorea</taxon>
        <taxon>Rhabditida</taxon>
        <taxon>Rhabditina</taxon>
        <taxon>Diplogasteromorpha</taxon>
        <taxon>Diplogasteroidea</taxon>
        <taxon>Neodiplogasteridae</taxon>
        <taxon>Pristionchus</taxon>
    </lineage>
</organism>
<protein>
    <submittedName>
        <fullName evidence="1">BPTI/Kunitz inhibitor domain-containing protein</fullName>
    </submittedName>
</protein>
<dbReference type="PROSITE" id="PS50279">
    <property type="entry name" value="BPTI_KUNITZ_2"/>
    <property type="match status" value="1"/>
</dbReference>
<dbReference type="InterPro" id="IPR002223">
    <property type="entry name" value="Kunitz_BPTI"/>
</dbReference>
<dbReference type="AlphaFoldDB" id="A0A2A6BI94"/>
<keyword evidence="2" id="KW-1185">Reference proteome</keyword>
<dbReference type="SMART" id="SM00131">
    <property type="entry name" value="KU"/>
    <property type="match status" value="1"/>
</dbReference>
<dbReference type="InterPro" id="IPR050098">
    <property type="entry name" value="TFPI/VKTCI-like"/>
</dbReference>
<dbReference type="EnsemblMetazoa" id="PPA42805.1">
    <property type="protein sequence ID" value="PPA42805.1"/>
    <property type="gene ID" value="WBGene00281174"/>
</dbReference>
<dbReference type="PANTHER" id="PTHR10083">
    <property type="entry name" value="KUNITZ-TYPE PROTEASE INHIBITOR-RELATED"/>
    <property type="match status" value="1"/>
</dbReference>
<dbReference type="Gene3D" id="4.10.410.10">
    <property type="entry name" value="Pancreatic trypsin inhibitor Kunitz domain"/>
    <property type="match status" value="1"/>
</dbReference>